<organism evidence="3 4">
    <name type="scientific">Fusarium proliferatum (strain ET1)</name>
    <name type="common">Orchid endophyte fungus</name>
    <dbReference type="NCBI Taxonomy" id="1227346"/>
    <lineage>
        <taxon>Eukaryota</taxon>
        <taxon>Fungi</taxon>
        <taxon>Dikarya</taxon>
        <taxon>Ascomycota</taxon>
        <taxon>Pezizomycotina</taxon>
        <taxon>Sordariomycetes</taxon>
        <taxon>Hypocreomycetidae</taxon>
        <taxon>Hypocreales</taxon>
        <taxon>Nectriaceae</taxon>
        <taxon>Fusarium</taxon>
        <taxon>Fusarium fujikuroi species complex</taxon>
    </lineage>
</organism>
<gene>
    <name evidence="3" type="ORF">FPRO_08656</name>
</gene>
<dbReference type="EMBL" id="FJOF01000011">
    <property type="protein sequence ID" value="CZR47282.1"/>
    <property type="molecule type" value="Genomic_DNA"/>
</dbReference>
<feature type="compositionally biased region" description="Polar residues" evidence="1">
    <location>
        <begin position="295"/>
        <end position="310"/>
    </location>
</feature>
<feature type="transmembrane region" description="Helical" evidence="2">
    <location>
        <begin position="246"/>
        <end position="269"/>
    </location>
</feature>
<dbReference type="GeneID" id="42053532"/>
<evidence type="ECO:0000256" key="2">
    <source>
        <dbReference type="SAM" id="Phobius"/>
    </source>
</evidence>
<accession>A0A1L7W471</accession>
<keyword evidence="2" id="KW-0472">Membrane</keyword>
<dbReference type="VEuPathDB" id="FungiDB:FPRO_08656"/>
<evidence type="ECO:0000313" key="4">
    <source>
        <dbReference type="Proteomes" id="UP000183971"/>
    </source>
</evidence>
<dbReference type="RefSeq" id="XP_031087816.1">
    <property type="nucleotide sequence ID" value="XM_031222349.1"/>
</dbReference>
<protein>
    <submittedName>
        <fullName evidence="3">Uncharacterized protein</fullName>
    </submittedName>
</protein>
<comment type="caution">
    <text evidence="3">The sequence shown here is derived from an EMBL/GenBank/DDBJ whole genome shotgun (WGS) entry which is preliminary data.</text>
</comment>
<evidence type="ECO:0000313" key="3">
    <source>
        <dbReference type="EMBL" id="CZR47282.1"/>
    </source>
</evidence>
<feature type="region of interest" description="Disordered" evidence="1">
    <location>
        <begin position="285"/>
        <end position="310"/>
    </location>
</feature>
<sequence length="310" mass="33324">MTDTFTTTFPTTPNPTWTLPRFTPPPECLDTKSVWKLDTDCYSGTAQGLYRTTRTCDYLWLGYTDYPHTTGGLGHGLNGFCGPGWSHPATECPVGYTPAHTVDYTPDATTSREILCCLAAYDFEWRRPTLTDQSGSSATPYDRFCVASTLKPSGTSPLTLTAFDLSSESSLQTDIRVSTAIKFDPGKDLLLASAVTISYQINSGGTTCVPDCDDPYTGGPWPRPEQTVTPAPPSPNDSGLVGLEKLAWVGIGFGIVAGLGIIACIGCCIHRRRKRKRVVAAEGPAANPGVEEGHNQMSVELQVSKGQKSE</sequence>
<dbReference type="Proteomes" id="UP000183971">
    <property type="component" value="Unassembled WGS sequence"/>
</dbReference>
<keyword evidence="2" id="KW-1133">Transmembrane helix</keyword>
<proteinExistence type="predicted"/>
<keyword evidence="2" id="KW-0812">Transmembrane</keyword>
<reference evidence="4" key="1">
    <citation type="journal article" date="2016" name="Genome Biol. Evol.">
        <title>Comparative 'omics' of the Fusarium fujikuroi species complex highlights differences in genetic potential and metabolite synthesis.</title>
        <authorList>
            <person name="Niehaus E.-M."/>
            <person name="Muensterkoetter M."/>
            <person name="Proctor R.H."/>
            <person name="Brown D.W."/>
            <person name="Sharon A."/>
            <person name="Idan Y."/>
            <person name="Oren-Young L."/>
            <person name="Sieber C.M."/>
            <person name="Novak O."/>
            <person name="Pencik A."/>
            <person name="Tarkowska D."/>
            <person name="Hromadova K."/>
            <person name="Freeman S."/>
            <person name="Maymon M."/>
            <person name="Elazar M."/>
            <person name="Youssef S.A."/>
            <person name="El-Shabrawy E.S.M."/>
            <person name="Shalaby A.B.A."/>
            <person name="Houterman P."/>
            <person name="Brock N.L."/>
            <person name="Burkhardt I."/>
            <person name="Tsavkelova E.A."/>
            <person name="Dickschat J.S."/>
            <person name="Galuszka P."/>
            <person name="Gueldener U."/>
            <person name="Tudzynski B."/>
        </authorList>
    </citation>
    <scope>NUCLEOTIDE SEQUENCE [LARGE SCALE GENOMIC DNA]</scope>
    <source>
        <strain evidence="4">ET1</strain>
    </source>
</reference>
<dbReference type="AlphaFoldDB" id="A0A1L7W471"/>
<evidence type="ECO:0000256" key="1">
    <source>
        <dbReference type="SAM" id="MobiDB-lite"/>
    </source>
</evidence>
<name>A0A1L7W471_FUSPR</name>
<feature type="region of interest" description="Disordered" evidence="1">
    <location>
        <begin position="217"/>
        <end position="236"/>
    </location>
</feature>
<keyword evidence="4" id="KW-1185">Reference proteome</keyword>